<evidence type="ECO:0000256" key="2">
    <source>
        <dbReference type="ARBA" id="ARBA00022723"/>
    </source>
</evidence>
<comment type="pathway">
    <text evidence="5">Isoprenoid biosynthesis; isopentenyl diphosphate biosynthesis via DXP pathway; isopentenyl diphosphate from 1-deoxy-D-xylulose 5-phosphate: step 6/6.</text>
</comment>
<dbReference type="Gene3D" id="3.40.50.11270">
    <property type="match status" value="1"/>
</dbReference>
<keyword evidence="5" id="KW-0414">Isoprene biosynthesis</keyword>
<keyword evidence="4 5" id="KW-0411">Iron-sulfur</keyword>
<feature type="binding site" evidence="5">
    <location>
        <position position="218"/>
    </location>
    <ligand>
        <name>isopentenyl diphosphate</name>
        <dbReference type="ChEBI" id="CHEBI:128769"/>
    </ligand>
</feature>
<feature type="binding site" evidence="5">
    <location>
        <position position="74"/>
    </location>
    <ligand>
        <name>isopentenyl diphosphate</name>
        <dbReference type="ChEBI" id="CHEBI:128769"/>
    </ligand>
</feature>
<dbReference type="UniPathway" id="UPA00056">
    <property type="reaction ID" value="UER00097"/>
</dbReference>
<evidence type="ECO:0000313" key="7">
    <source>
        <dbReference type="Proteomes" id="UP000315003"/>
    </source>
</evidence>
<comment type="similarity">
    <text evidence="5">Belongs to the IspH family.</text>
</comment>
<dbReference type="RefSeq" id="WP_145277531.1">
    <property type="nucleotide sequence ID" value="NZ_CP036272.1"/>
</dbReference>
<keyword evidence="7" id="KW-1185">Reference proteome</keyword>
<evidence type="ECO:0000256" key="3">
    <source>
        <dbReference type="ARBA" id="ARBA00023004"/>
    </source>
</evidence>
<dbReference type="GO" id="GO:0016114">
    <property type="term" value="P:terpenoid biosynthetic process"/>
    <property type="evidence" value="ECO:0007669"/>
    <property type="project" value="UniProtKB-UniRule"/>
</dbReference>
<feature type="binding site" evidence="5">
    <location>
        <position position="220"/>
    </location>
    <ligand>
        <name>(2E)-4-hydroxy-3-methylbut-2-enyl diphosphate</name>
        <dbReference type="ChEBI" id="CHEBI:128753"/>
    </ligand>
</feature>
<dbReference type="HAMAP" id="MF_00191">
    <property type="entry name" value="IspH"/>
    <property type="match status" value="1"/>
</dbReference>
<evidence type="ECO:0000256" key="5">
    <source>
        <dbReference type="HAMAP-Rule" id="MF_00191"/>
    </source>
</evidence>
<feature type="binding site" evidence="5">
    <location>
        <position position="218"/>
    </location>
    <ligand>
        <name>(2E)-4-hydroxy-3-methylbut-2-enyl diphosphate</name>
        <dbReference type="ChEBI" id="CHEBI:128753"/>
    </ligand>
</feature>
<accession>A0A517T2P1</accession>
<dbReference type="GO" id="GO:0050992">
    <property type="term" value="P:dimethylallyl diphosphate biosynthetic process"/>
    <property type="evidence" value="ECO:0007669"/>
    <property type="project" value="UniProtKB-UniRule"/>
</dbReference>
<dbReference type="EMBL" id="CP036272">
    <property type="protein sequence ID" value="QDT62642.1"/>
    <property type="molecule type" value="Genomic_DNA"/>
</dbReference>
<proteinExistence type="inferred from homology"/>
<feature type="binding site" evidence="5">
    <location>
        <position position="262"/>
    </location>
    <ligand>
        <name>(2E)-4-hydroxy-3-methylbut-2-enyl diphosphate</name>
        <dbReference type="ChEBI" id="CHEBI:128753"/>
    </ligand>
</feature>
<dbReference type="PANTHER" id="PTHR30426">
    <property type="entry name" value="4-HYDROXY-3-METHYLBUT-2-ENYL DIPHOSPHATE REDUCTASE"/>
    <property type="match status" value="1"/>
</dbReference>
<name>A0A517T2P1_9BACT</name>
<dbReference type="Gene3D" id="3.40.1010.20">
    <property type="entry name" value="4-hydroxy-3-methylbut-2-enyl diphosphate reductase, catalytic domain"/>
    <property type="match status" value="2"/>
</dbReference>
<dbReference type="CDD" id="cd13944">
    <property type="entry name" value="lytB_ispH"/>
    <property type="match status" value="1"/>
</dbReference>
<dbReference type="GO" id="GO:0019288">
    <property type="term" value="P:isopentenyl diphosphate biosynthetic process, methylerythritol 4-phosphate pathway"/>
    <property type="evidence" value="ECO:0007669"/>
    <property type="project" value="UniProtKB-UniRule"/>
</dbReference>
<feature type="binding site" evidence="5">
    <location>
        <position position="12"/>
    </location>
    <ligand>
        <name>[4Fe-4S] cluster</name>
        <dbReference type="ChEBI" id="CHEBI:49883"/>
    </ligand>
</feature>
<comment type="caution">
    <text evidence="5">Lacks conserved residue(s) required for the propagation of feature annotation.</text>
</comment>
<feature type="binding site" evidence="5">
    <location>
        <position position="220"/>
    </location>
    <ligand>
        <name>dimethylallyl diphosphate</name>
        <dbReference type="ChEBI" id="CHEBI:57623"/>
    </ligand>
</feature>
<comment type="cofactor">
    <cofactor evidence="5">
        <name>[4Fe-4S] cluster</name>
        <dbReference type="ChEBI" id="CHEBI:49883"/>
    </cofactor>
    <text evidence="5">Binds 1 [4Fe-4S] cluster per subunit.</text>
</comment>
<feature type="binding site" evidence="5">
    <location>
        <position position="39"/>
    </location>
    <ligand>
        <name>(2E)-4-hydroxy-3-methylbut-2-enyl diphosphate</name>
        <dbReference type="ChEBI" id="CHEBI:128753"/>
    </ligand>
</feature>
<dbReference type="Proteomes" id="UP000315003">
    <property type="component" value="Chromosome"/>
</dbReference>
<sequence>MKIVRATEMGMCFGVRDALQITREVSDPTQVTVHGELVHNPAVINQLSAAGFAQAAEDDRQSLPDRPVVLITAHGVSNRERSRLQNQGKQLIDTTCPLVRRVHDAAFELASQDRHVLLIGKSGHVEVLGIVDDLESYDVISSAQQVQAYGHQRLGVICQTTMPTAVVDQIRLQIETLNPAADIRFVDTVCHPTKRRQQAMLDLLGRVDAVVVVGGRNSNNTQRLVTLCEQRSVPALHVTCSDEIDPDWFSDVQTVGLTAGTSTLDETIDDVERRLQEIAACESVTG</sequence>
<dbReference type="Pfam" id="PF02401">
    <property type="entry name" value="LYTB"/>
    <property type="match status" value="1"/>
</dbReference>
<feature type="binding site" evidence="5">
    <location>
        <position position="124"/>
    </location>
    <ligand>
        <name>(2E)-4-hydroxy-3-methylbut-2-enyl diphosphate</name>
        <dbReference type="ChEBI" id="CHEBI:128753"/>
    </ligand>
</feature>
<evidence type="ECO:0000313" key="6">
    <source>
        <dbReference type="EMBL" id="QDT62642.1"/>
    </source>
</evidence>
<evidence type="ECO:0000256" key="1">
    <source>
        <dbReference type="ARBA" id="ARBA00022485"/>
    </source>
</evidence>
<feature type="binding site" evidence="5">
    <location>
        <position position="160"/>
    </location>
    <ligand>
        <name>(2E)-4-hydroxy-3-methylbut-2-enyl diphosphate</name>
        <dbReference type="ChEBI" id="CHEBI:128753"/>
    </ligand>
</feature>
<organism evidence="6 7">
    <name type="scientific">Stieleria bergensis</name>
    <dbReference type="NCBI Taxonomy" id="2528025"/>
    <lineage>
        <taxon>Bacteria</taxon>
        <taxon>Pseudomonadati</taxon>
        <taxon>Planctomycetota</taxon>
        <taxon>Planctomycetia</taxon>
        <taxon>Pirellulales</taxon>
        <taxon>Pirellulaceae</taxon>
        <taxon>Stieleria</taxon>
    </lineage>
</organism>
<dbReference type="PANTHER" id="PTHR30426:SF0">
    <property type="entry name" value="4-HYDROXY-3-METHYLBUT-2-ENYL DIPHOSPHATE REDUCTASE"/>
    <property type="match status" value="1"/>
</dbReference>
<feature type="binding site" evidence="5">
    <location>
        <position position="39"/>
    </location>
    <ligand>
        <name>dimethylallyl diphosphate</name>
        <dbReference type="ChEBI" id="CHEBI:57623"/>
    </ligand>
</feature>
<evidence type="ECO:0000256" key="4">
    <source>
        <dbReference type="ARBA" id="ARBA00023014"/>
    </source>
</evidence>
<feature type="binding site" evidence="5">
    <location>
        <position position="218"/>
    </location>
    <ligand>
        <name>dimethylallyl diphosphate</name>
        <dbReference type="ChEBI" id="CHEBI:57623"/>
    </ligand>
</feature>
<dbReference type="UniPathway" id="UPA00059">
    <property type="reaction ID" value="UER00105"/>
</dbReference>
<comment type="catalytic activity">
    <reaction evidence="5">
        <text>dimethylallyl diphosphate + 2 oxidized [2Fe-2S]-[ferredoxin] + H2O = (2E)-4-hydroxy-3-methylbut-2-enyl diphosphate + 2 reduced [2Fe-2S]-[ferredoxin] + 2 H(+)</text>
        <dbReference type="Rhea" id="RHEA:24825"/>
        <dbReference type="Rhea" id="RHEA-COMP:10000"/>
        <dbReference type="Rhea" id="RHEA-COMP:10001"/>
        <dbReference type="ChEBI" id="CHEBI:15377"/>
        <dbReference type="ChEBI" id="CHEBI:15378"/>
        <dbReference type="ChEBI" id="CHEBI:33737"/>
        <dbReference type="ChEBI" id="CHEBI:33738"/>
        <dbReference type="ChEBI" id="CHEBI:57623"/>
        <dbReference type="ChEBI" id="CHEBI:128753"/>
        <dbReference type="EC" id="1.17.7.4"/>
    </reaction>
</comment>
<feature type="active site" description="Proton donor" evidence="5">
    <location>
        <position position="126"/>
    </location>
</feature>
<dbReference type="AlphaFoldDB" id="A0A517T2P1"/>
<keyword evidence="5 6" id="KW-0560">Oxidoreductase</keyword>
<dbReference type="GO" id="GO:0051539">
    <property type="term" value="F:4 iron, 4 sulfur cluster binding"/>
    <property type="evidence" value="ECO:0007669"/>
    <property type="project" value="UniProtKB-UniRule"/>
</dbReference>
<comment type="function">
    <text evidence="5">Catalyzes the conversion of 1-hydroxy-2-methyl-2-(E)-butenyl 4-diphosphate (HMBPP) into a mixture of isopentenyl diphosphate (IPP) and dimethylallyl diphosphate (DMAPP). Acts in the terminal step of the DOXP/MEP pathway for isoprenoid precursor biosynthesis.</text>
</comment>
<feature type="binding site" evidence="5">
    <location>
        <position position="124"/>
    </location>
    <ligand>
        <name>dimethylallyl diphosphate</name>
        <dbReference type="ChEBI" id="CHEBI:57623"/>
    </ligand>
</feature>
<dbReference type="GO" id="GO:0046872">
    <property type="term" value="F:metal ion binding"/>
    <property type="evidence" value="ECO:0007669"/>
    <property type="project" value="UniProtKB-KW"/>
</dbReference>
<dbReference type="GO" id="GO:0051745">
    <property type="term" value="F:4-hydroxy-3-methylbut-2-enyl diphosphate reductase activity"/>
    <property type="evidence" value="ECO:0007669"/>
    <property type="project" value="UniProtKB-UniRule"/>
</dbReference>
<protein>
    <recommendedName>
        <fullName evidence="5">4-hydroxy-3-methylbut-2-enyl diphosphate reductase</fullName>
        <shortName evidence="5">HMBPP reductase</shortName>
        <ecNumber evidence="5">1.17.7.4</ecNumber>
    </recommendedName>
</protein>
<dbReference type="EC" id="1.17.7.4" evidence="5"/>
<feature type="binding site" evidence="5">
    <location>
        <position position="220"/>
    </location>
    <ligand>
        <name>isopentenyl diphosphate</name>
        <dbReference type="ChEBI" id="CHEBI:128769"/>
    </ligand>
</feature>
<dbReference type="InterPro" id="IPR003451">
    <property type="entry name" value="LytB/IspH"/>
</dbReference>
<feature type="binding site" evidence="5">
    <location>
        <position position="74"/>
    </location>
    <ligand>
        <name>dimethylallyl diphosphate</name>
        <dbReference type="ChEBI" id="CHEBI:57623"/>
    </ligand>
</feature>
<feature type="binding site" evidence="5">
    <location>
        <position position="74"/>
    </location>
    <ligand>
        <name>(2E)-4-hydroxy-3-methylbut-2-enyl diphosphate</name>
        <dbReference type="ChEBI" id="CHEBI:128753"/>
    </ligand>
</feature>
<keyword evidence="3 5" id="KW-0408">Iron</keyword>
<comment type="pathway">
    <text evidence="5">Isoprenoid biosynthesis; dimethylallyl diphosphate biosynthesis; dimethylallyl diphosphate from (2E)-4-hydroxy-3-methylbutenyl diphosphate: step 1/1.</text>
</comment>
<dbReference type="NCBIfam" id="TIGR00216">
    <property type="entry name" value="ispH_lytB"/>
    <property type="match status" value="1"/>
</dbReference>
<gene>
    <name evidence="6" type="primary">ispH_2</name>
    <name evidence="5" type="synonym">ispH</name>
    <name evidence="6" type="ORF">SV7mr_51920</name>
</gene>
<reference evidence="6 7" key="1">
    <citation type="submission" date="2019-02" db="EMBL/GenBank/DDBJ databases">
        <title>Deep-cultivation of Planctomycetes and their phenomic and genomic characterization uncovers novel biology.</title>
        <authorList>
            <person name="Wiegand S."/>
            <person name="Jogler M."/>
            <person name="Boedeker C."/>
            <person name="Pinto D."/>
            <person name="Vollmers J."/>
            <person name="Rivas-Marin E."/>
            <person name="Kohn T."/>
            <person name="Peeters S.H."/>
            <person name="Heuer A."/>
            <person name="Rast P."/>
            <person name="Oberbeckmann S."/>
            <person name="Bunk B."/>
            <person name="Jeske O."/>
            <person name="Meyerdierks A."/>
            <person name="Storesund J.E."/>
            <person name="Kallscheuer N."/>
            <person name="Luecker S."/>
            <person name="Lage O.M."/>
            <person name="Pohl T."/>
            <person name="Merkel B.J."/>
            <person name="Hornburger P."/>
            <person name="Mueller R.-W."/>
            <person name="Bruemmer F."/>
            <person name="Labrenz M."/>
            <person name="Spormann A.M."/>
            <person name="Op den Camp H."/>
            <person name="Overmann J."/>
            <person name="Amann R."/>
            <person name="Jetten M.S.M."/>
            <person name="Mascher T."/>
            <person name="Medema M.H."/>
            <person name="Devos D.P."/>
            <person name="Kaster A.-K."/>
            <person name="Ovreas L."/>
            <person name="Rohde M."/>
            <person name="Galperin M.Y."/>
            <person name="Jogler C."/>
        </authorList>
    </citation>
    <scope>NUCLEOTIDE SEQUENCE [LARGE SCALE GENOMIC DNA]</scope>
    <source>
        <strain evidence="6 7">SV_7m_r</strain>
    </source>
</reference>
<feature type="binding site" evidence="5">
    <location>
        <position position="190"/>
    </location>
    <ligand>
        <name>[4Fe-4S] cluster</name>
        <dbReference type="ChEBI" id="CHEBI:49883"/>
    </ligand>
</feature>
<feature type="binding site" evidence="5">
    <location>
        <position position="96"/>
    </location>
    <ligand>
        <name>[4Fe-4S] cluster</name>
        <dbReference type="ChEBI" id="CHEBI:49883"/>
    </ligand>
</feature>
<feature type="binding site" evidence="5">
    <location>
        <position position="39"/>
    </location>
    <ligand>
        <name>isopentenyl diphosphate</name>
        <dbReference type="ChEBI" id="CHEBI:128769"/>
    </ligand>
</feature>
<feature type="binding site" evidence="5">
    <location>
        <position position="262"/>
    </location>
    <ligand>
        <name>isopentenyl diphosphate</name>
        <dbReference type="ChEBI" id="CHEBI:128769"/>
    </ligand>
</feature>
<feature type="binding site" evidence="5">
    <location>
        <position position="262"/>
    </location>
    <ligand>
        <name>dimethylallyl diphosphate</name>
        <dbReference type="ChEBI" id="CHEBI:57623"/>
    </ligand>
</feature>
<comment type="catalytic activity">
    <reaction evidence="5">
        <text>isopentenyl diphosphate + 2 oxidized [2Fe-2S]-[ferredoxin] + H2O = (2E)-4-hydroxy-3-methylbut-2-enyl diphosphate + 2 reduced [2Fe-2S]-[ferredoxin] + 2 H(+)</text>
        <dbReference type="Rhea" id="RHEA:24488"/>
        <dbReference type="Rhea" id="RHEA-COMP:10000"/>
        <dbReference type="Rhea" id="RHEA-COMP:10001"/>
        <dbReference type="ChEBI" id="CHEBI:15377"/>
        <dbReference type="ChEBI" id="CHEBI:15378"/>
        <dbReference type="ChEBI" id="CHEBI:33737"/>
        <dbReference type="ChEBI" id="CHEBI:33738"/>
        <dbReference type="ChEBI" id="CHEBI:128753"/>
        <dbReference type="ChEBI" id="CHEBI:128769"/>
        <dbReference type="EC" id="1.17.7.4"/>
    </reaction>
</comment>
<keyword evidence="2 5" id="KW-0479">Metal-binding</keyword>
<dbReference type="OrthoDB" id="9804077at2"/>
<keyword evidence="1 5" id="KW-0004">4Fe-4S</keyword>
<feature type="binding site" evidence="5">
    <location>
        <position position="124"/>
    </location>
    <ligand>
        <name>isopentenyl diphosphate</name>
        <dbReference type="ChEBI" id="CHEBI:128769"/>
    </ligand>
</feature>